<proteinExistence type="predicted"/>
<dbReference type="GO" id="GO:0015035">
    <property type="term" value="F:protein-disulfide reductase activity"/>
    <property type="evidence" value="ECO:0007669"/>
    <property type="project" value="InterPro"/>
</dbReference>
<dbReference type="STRING" id="402734.SAMN05660918_2423"/>
<accession>A0A1H6W3X8</accession>
<dbReference type="Proteomes" id="UP000199702">
    <property type="component" value="Unassembled WGS sequence"/>
</dbReference>
<reference evidence="2" key="1">
    <citation type="submission" date="2016-10" db="EMBL/GenBank/DDBJ databases">
        <authorList>
            <person name="Varghese N."/>
            <person name="Submissions S."/>
        </authorList>
    </citation>
    <scope>NUCLEOTIDE SEQUENCE [LARGE SCALE GENOMIC DNA]</scope>
    <source>
        <strain evidence="2">DSM 17934</strain>
    </source>
</reference>
<evidence type="ECO:0000313" key="2">
    <source>
        <dbReference type="Proteomes" id="UP000199702"/>
    </source>
</evidence>
<protein>
    <submittedName>
        <fullName evidence="1">Predicted thiol-disulfide oxidoreductase YuxK, DCC family</fullName>
    </submittedName>
</protein>
<dbReference type="AlphaFoldDB" id="A0A1H6W3X8"/>
<gene>
    <name evidence="1" type="ORF">SAMN05660918_2423</name>
</gene>
<dbReference type="EMBL" id="FNYA01000006">
    <property type="protein sequence ID" value="SEJ11613.1"/>
    <property type="molecule type" value="Genomic_DNA"/>
</dbReference>
<keyword evidence="2" id="KW-1185">Reference proteome</keyword>
<evidence type="ECO:0000313" key="1">
    <source>
        <dbReference type="EMBL" id="SEJ11613.1"/>
    </source>
</evidence>
<dbReference type="PANTHER" id="PTHR33639">
    <property type="entry name" value="THIOL-DISULFIDE OXIDOREDUCTASE DCC"/>
    <property type="match status" value="1"/>
</dbReference>
<dbReference type="PANTHER" id="PTHR33639:SF2">
    <property type="entry name" value="DUF393 DOMAIN-CONTAINING PROTEIN"/>
    <property type="match status" value="1"/>
</dbReference>
<dbReference type="Pfam" id="PF04134">
    <property type="entry name" value="DCC1-like"/>
    <property type="match status" value="1"/>
</dbReference>
<dbReference type="InterPro" id="IPR007263">
    <property type="entry name" value="DCC1-like"/>
</dbReference>
<dbReference type="InterPro" id="IPR052927">
    <property type="entry name" value="DCC_oxidoreductase"/>
</dbReference>
<organism evidence="1 2">
    <name type="scientific">Flavobacterium terrigena</name>
    <dbReference type="NCBI Taxonomy" id="402734"/>
    <lineage>
        <taxon>Bacteria</taxon>
        <taxon>Pseudomonadati</taxon>
        <taxon>Bacteroidota</taxon>
        <taxon>Flavobacteriia</taxon>
        <taxon>Flavobacteriales</taxon>
        <taxon>Flavobacteriaceae</taxon>
        <taxon>Flavobacterium</taxon>
    </lineage>
</organism>
<name>A0A1H6W3X8_9FLAO</name>
<sequence>MEIENLPKDKKIILFDGVCNYCNDKINFIIKNDKQDIFRFVALQSETGQKIIKYLGIDNSIDSIVLYEPGYAYFIKSEAVFRIIKHLSSGVKILLFFNFIPISIKNVFYDLIAKNRYNWYGKKESCMIPTEEVKRKFIA</sequence>